<dbReference type="Gene3D" id="3.40.1350.120">
    <property type="match status" value="1"/>
</dbReference>
<evidence type="ECO:0000259" key="1">
    <source>
        <dbReference type="Pfam" id="PF18451"/>
    </source>
</evidence>
<protein>
    <recommendedName>
        <fullName evidence="1">tRNA nuclease CdiA C-terminal domain-containing protein</fullName>
    </recommendedName>
</protein>
<evidence type="ECO:0000313" key="2">
    <source>
        <dbReference type="EMBL" id="PLS31560.1"/>
    </source>
</evidence>
<dbReference type="OrthoDB" id="3194844at2"/>
<dbReference type="InterPro" id="IPR057369">
    <property type="entry name" value="VG15"/>
</dbReference>
<dbReference type="Proteomes" id="UP000235050">
    <property type="component" value="Unassembled WGS sequence"/>
</dbReference>
<reference evidence="2 3" key="1">
    <citation type="submission" date="2017-07" db="EMBL/GenBank/DDBJ databases">
        <title>Bifidobacterium novel species.</title>
        <authorList>
            <person name="Lugli G.A."/>
            <person name="Milani C."/>
            <person name="Duranti S."/>
            <person name="Mangifesta M."/>
        </authorList>
    </citation>
    <scope>NUCLEOTIDE SEQUENCE [LARGE SCALE GENOMIC DNA]</scope>
    <source>
        <strain evidence="3">Uis1B</strain>
    </source>
</reference>
<dbReference type="InterPro" id="IPR040559">
    <property type="entry name" value="CdiA_C"/>
</dbReference>
<gene>
    <name evidence="2" type="ORF">Uis1B_0551</name>
</gene>
<sequence length="417" mass="47507">MADDNSRTPGRGDVDDLAKAQASAVRAARRELKRTFETVYNMYDDPADIRNALLDLVPAIAAKYGNAGSVAAAEWYEQVRAKWFKEQTDIDTTYQPDDKAIKETVRRLAGHLWDKDDGTPADPDAMLKGMLANMDRWVKAGGRETIAKATRRDPGKPRFARVPQGKTCGFCIMLASRGFVYSSAEAAGGDMNDYHNDCDCEPIPSWDKKNPKIEGYDPDKLYERYTACRSTIESLLTEERYRKTYVDPFVPQYEDDKPKDFDWWVARQIAAEMDCRDRQWLLDGKRVPVSYASLRAKKELKLHEKKTVEYLAEHGFRQWIAERSNKPGQKTADAVINRQTVDYKSPEGNSYNGIDGLIRHAGEQHAVGAVIHLQKGRSIISTEDCDSHIIQSLSHRKKLSWVLRIDYDGNMRRFVNE</sequence>
<feature type="domain" description="tRNA nuclease CdiA C-terminal" evidence="1">
    <location>
        <begin position="330"/>
        <end position="410"/>
    </location>
</feature>
<dbReference type="AlphaFoldDB" id="A0A2N5JBG8"/>
<organism evidence="2 3">
    <name type="scientific">Bifidobacterium margollesii</name>
    <dbReference type="NCBI Taxonomy" id="2020964"/>
    <lineage>
        <taxon>Bacteria</taxon>
        <taxon>Bacillati</taxon>
        <taxon>Actinomycetota</taxon>
        <taxon>Actinomycetes</taxon>
        <taxon>Bifidobacteriales</taxon>
        <taxon>Bifidobacteriaceae</taxon>
        <taxon>Bifidobacterium</taxon>
    </lineage>
</organism>
<dbReference type="EMBL" id="NMWU01000008">
    <property type="protein sequence ID" value="PLS31560.1"/>
    <property type="molecule type" value="Genomic_DNA"/>
</dbReference>
<evidence type="ECO:0000313" key="3">
    <source>
        <dbReference type="Proteomes" id="UP000235050"/>
    </source>
</evidence>
<dbReference type="RefSeq" id="WP_101615370.1">
    <property type="nucleotide sequence ID" value="NZ_NMWU01000008.1"/>
</dbReference>
<proteinExistence type="predicted"/>
<comment type="caution">
    <text evidence="2">The sequence shown here is derived from an EMBL/GenBank/DDBJ whole genome shotgun (WGS) entry which is preliminary data.</text>
</comment>
<dbReference type="Pfam" id="PF18451">
    <property type="entry name" value="CdiA_C"/>
    <property type="match status" value="1"/>
</dbReference>
<accession>A0A2N5JBG8</accession>
<dbReference type="Pfam" id="PF25310">
    <property type="entry name" value="VG15"/>
    <property type="match status" value="1"/>
</dbReference>
<keyword evidence="3" id="KW-1185">Reference proteome</keyword>
<name>A0A2N5JBG8_9BIFI</name>